<comment type="caution">
    <text evidence="2">The sequence shown here is derived from an EMBL/GenBank/DDBJ whole genome shotgun (WGS) entry which is preliminary data.</text>
</comment>
<evidence type="ECO:0000313" key="2">
    <source>
        <dbReference type="EMBL" id="GFH58721.1"/>
    </source>
</evidence>
<sequence length="533" mass="60142">MGTSEKEAIVELSIEVDRLQLRNEKTNHDASQEHEICSICSEELAPEDKIFPLLCEGEKCHFNMCSECTANLLKSSKSGPQEASDGNMYQTKLKCPSCRSSFFVYLSDVILLRQVEVHERLQDTNDAELNAKDLRRKHNISNGSMSDMDIVMANERYENARKKSDGVFDELFDEDDDMSSIGLKPSDSDDLHREKATSPRSLGPEDLVKQKIQFVDNMVLMGLEHCMTDAERNFIVEMMTSGSTTKLVNACQLLNSIIKMNALKNRERQMKNPNGSDDVSTRSNMSSSTSQTSSSYPRSPGVSSRKFYTSTSLSIVQKSPTQSEIDAKNHSKWGSLFPLPFRMPRHCSVTLNFDPYDPRSCPIIFIDDEESFPFLKYNQDYSELQENNKYKVLCDAYSTISFNSWGQISVMDGSSFNGPKNILNQMEECGDVVSNDDVVLWRRVIVSYLERSAGRHTGLCVGDVITHIDGEPFDGNVEKLKFLMARKKSEELFGEEPTMDITVNAETSVAKVLMLRSFAVRKLTAEEELSNVK</sequence>
<dbReference type="Gene3D" id="3.30.40.10">
    <property type="entry name" value="Zinc/RING finger domain, C3HC4 (zinc finger)"/>
    <property type="match status" value="1"/>
</dbReference>
<evidence type="ECO:0000256" key="1">
    <source>
        <dbReference type="SAM" id="MobiDB-lite"/>
    </source>
</evidence>
<accession>A0AAD3D6D9</accession>
<gene>
    <name evidence="2" type="ORF">CTEN210_15197</name>
</gene>
<proteinExistence type="predicted"/>
<reference evidence="2 3" key="1">
    <citation type="journal article" date="2021" name="Sci. Rep.">
        <title>The genome of the diatom Chaetoceros tenuissimus carries an ancient integrated fragment of an extant virus.</title>
        <authorList>
            <person name="Hongo Y."/>
            <person name="Kimura K."/>
            <person name="Takaki Y."/>
            <person name="Yoshida Y."/>
            <person name="Baba S."/>
            <person name="Kobayashi G."/>
            <person name="Nagasaki K."/>
            <person name="Hano T."/>
            <person name="Tomaru Y."/>
        </authorList>
    </citation>
    <scope>NUCLEOTIDE SEQUENCE [LARGE SCALE GENOMIC DNA]</scope>
    <source>
        <strain evidence="2 3">NIES-3715</strain>
    </source>
</reference>
<feature type="region of interest" description="Disordered" evidence="1">
    <location>
        <begin position="178"/>
        <end position="204"/>
    </location>
</feature>
<evidence type="ECO:0000313" key="3">
    <source>
        <dbReference type="Proteomes" id="UP001054902"/>
    </source>
</evidence>
<dbReference type="EMBL" id="BLLK01000062">
    <property type="protein sequence ID" value="GFH58721.1"/>
    <property type="molecule type" value="Genomic_DNA"/>
</dbReference>
<name>A0AAD3D6D9_9STRA</name>
<dbReference type="InterPro" id="IPR013083">
    <property type="entry name" value="Znf_RING/FYVE/PHD"/>
</dbReference>
<keyword evidence="3" id="KW-1185">Reference proteome</keyword>
<organism evidence="2 3">
    <name type="scientific">Chaetoceros tenuissimus</name>
    <dbReference type="NCBI Taxonomy" id="426638"/>
    <lineage>
        <taxon>Eukaryota</taxon>
        <taxon>Sar</taxon>
        <taxon>Stramenopiles</taxon>
        <taxon>Ochrophyta</taxon>
        <taxon>Bacillariophyta</taxon>
        <taxon>Coscinodiscophyceae</taxon>
        <taxon>Chaetocerotophycidae</taxon>
        <taxon>Chaetocerotales</taxon>
        <taxon>Chaetocerotaceae</taxon>
        <taxon>Chaetoceros</taxon>
    </lineage>
</organism>
<dbReference type="Proteomes" id="UP001054902">
    <property type="component" value="Unassembled WGS sequence"/>
</dbReference>
<protein>
    <recommendedName>
        <fullName evidence="4">RING-type domain-containing protein</fullName>
    </recommendedName>
</protein>
<evidence type="ECO:0008006" key="4">
    <source>
        <dbReference type="Google" id="ProtNLM"/>
    </source>
</evidence>
<dbReference type="AlphaFoldDB" id="A0AAD3D6D9"/>
<dbReference type="SUPFAM" id="SSF57850">
    <property type="entry name" value="RING/U-box"/>
    <property type="match status" value="1"/>
</dbReference>
<feature type="compositionally biased region" description="Low complexity" evidence="1">
    <location>
        <begin position="281"/>
        <end position="304"/>
    </location>
</feature>
<feature type="compositionally biased region" description="Basic and acidic residues" evidence="1">
    <location>
        <begin position="186"/>
        <end position="197"/>
    </location>
</feature>
<feature type="region of interest" description="Disordered" evidence="1">
    <location>
        <begin position="264"/>
        <end position="304"/>
    </location>
</feature>